<organism evidence="2 3">
    <name type="scientific">Lentinus brumalis</name>
    <dbReference type="NCBI Taxonomy" id="2498619"/>
    <lineage>
        <taxon>Eukaryota</taxon>
        <taxon>Fungi</taxon>
        <taxon>Dikarya</taxon>
        <taxon>Basidiomycota</taxon>
        <taxon>Agaricomycotina</taxon>
        <taxon>Agaricomycetes</taxon>
        <taxon>Polyporales</taxon>
        <taxon>Polyporaceae</taxon>
        <taxon>Lentinus</taxon>
    </lineage>
</organism>
<reference evidence="2 3" key="1">
    <citation type="journal article" date="2018" name="Biotechnol. Biofuels">
        <title>Integrative visual omics of the white-rot fungus Polyporus brumalis exposes the biotechnological potential of its oxidative enzymes for delignifying raw plant biomass.</title>
        <authorList>
            <person name="Miyauchi S."/>
            <person name="Rancon A."/>
            <person name="Drula E."/>
            <person name="Hage H."/>
            <person name="Chaduli D."/>
            <person name="Favel A."/>
            <person name="Grisel S."/>
            <person name="Henrissat B."/>
            <person name="Herpoel-Gimbert I."/>
            <person name="Ruiz-Duenas F.J."/>
            <person name="Chevret D."/>
            <person name="Hainaut M."/>
            <person name="Lin J."/>
            <person name="Wang M."/>
            <person name="Pangilinan J."/>
            <person name="Lipzen A."/>
            <person name="Lesage-Meessen L."/>
            <person name="Navarro D."/>
            <person name="Riley R."/>
            <person name="Grigoriev I.V."/>
            <person name="Zhou S."/>
            <person name="Raouche S."/>
            <person name="Rosso M.N."/>
        </authorList>
    </citation>
    <scope>NUCLEOTIDE SEQUENCE [LARGE SCALE GENOMIC DNA]</scope>
    <source>
        <strain evidence="2 3">BRFM 1820</strain>
    </source>
</reference>
<dbReference type="Proteomes" id="UP000256964">
    <property type="component" value="Unassembled WGS sequence"/>
</dbReference>
<protein>
    <recommendedName>
        <fullName evidence="1">F-box domain-containing protein</fullName>
    </recommendedName>
</protein>
<proteinExistence type="predicted"/>
<keyword evidence="3" id="KW-1185">Reference proteome</keyword>
<evidence type="ECO:0000313" key="2">
    <source>
        <dbReference type="EMBL" id="RDX45987.1"/>
    </source>
</evidence>
<sequence length="743" mass="83013">MMSDSTVVLTVGLPESENVEDVLTAGDISLACIPHLESLVAALIAVGASHKPVVLRYRANAPFVLSYVECRLQDASHVPLLQHVFSISTLVALQLHLPAFGPEALPVLYAPSLTTIVLRGELPCTYQFLHAIRAPALEKIHVFFHRSQWDKLDTLDESLRDHAYMLALAPTSLPVLRTVRVEEVELHPRWSDVSFGCAIRPLMHIPTLEDVEVQLDASPLWVSVDDLARVAVVWSDLRRLVLTCKTAAKRAPTVDALSHLEAACRNLVELVLPKIRLQEPESLGAHPGRLIDAPVGNHPLRTLHLPCQTARTVSSEYCWELGWQIEQLFPYLKADTDDACITRPASLLSDWDMIRKGILDAKAAKTKKNQLSAPVRDKAKATAPTRLSRAEMQSYKHLPPETWMEICRLVGTQKELARLARVNKYLESIASRPLYKNVTLRSLEALESFSATIAECPDRAASTQVLRLEWVEDERVLTPKSAPRWFMEMMENLRGGKVEHLALLVSPPVDSKTGVSNFDQAIHTHVKRMRLKGFTLPKSVRTLEAQAQLLHNRIVPVSPGQPLAPLVALSLHAGGGLHLTEWCFPALIPIAKTLRRLRISLEDPEEHPLWFCGCITQPLSLANVEYLEVAHVGPKGPLGYSPQAAEWAFARVDVKEHLPGLRVFTWIPAWGDVQDLKPGGQHRAFVEHVRRGVFTAFKIRTFAIVFPRERCVRFEASDEEPEYSIVPKNSFDDLDWSVVRAAV</sequence>
<gene>
    <name evidence="2" type="ORF">OH76DRAFT_1558658</name>
</gene>
<dbReference type="EMBL" id="KZ857431">
    <property type="protein sequence ID" value="RDX45987.1"/>
    <property type="molecule type" value="Genomic_DNA"/>
</dbReference>
<dbReference type="OrthoDB" id="2753807at2759"/>
<evidence type="ECO:0000259" key="1">
    <source>
        <dbReference type="Pfam" id="PF12937"/>
    </source>
</evidence>
<dbReference type="InterPro" id="IPR001810">
    <property type="entry name" value="F-box_dom"/>
</dbReference>
<feature type="domain" description="F-box" evidence="1">
    <location>
        <begin position="397"/>
        <end position="441"/>
    </location>
</feature>
<name>A0A371D0C4_9APHY</name>
<dbReference type="Pfam" id="PF12937">
    <property type="entry name" value="F-box-like"/>
    <property type="match status" value="1"/>
</dbReference>
<accession>A0A371D0C4</accession>
<evidence type="ECO:0000313" key="3">
    <source>
        <dbReference type="Proteomes" id="UP000256964"/>
    </source>
</evidence>
<dbReference type="AlphaFoldDB" id="A0A371D0C4"/>